<evidence type="ECO:0000313" key="2">
    <source>
        <dbReference type="EMBL" id="MBK6090149.1"/>
    </source>
</evidence>
<dbReference type="Pfam" id="PF12822">
    <property type="entry name" value="ECF_trnsprt"/>
    <property type="match status" value="1"/>
</dbReference>
<feature type="transmembrane region" description="Helical" evidence="1">
    <location>
        <begin position="92"/>
        <end position="113"/>
    </location>
</feature>
<feature type="transmembrane region" description="Helical" evidence="1">
    <location>
        <begin position="125"/>
        <end position="151"/>
    </location>
</feature>
<accession>A0A935C483</accession>
<feature type="transmembrane region" description="Helical" evidence="1">
    <location>
        <begin position="12"/>
        <end position="31"/>
    </location>
</feature>
<dbReference type="GO" id="GO:0022857">
    <property type="term" value="F:transmembrane transporter activity"/>
    <property type="evidence" value="ECO:0007669"/>
    <property type="project" value="InterPro"/>
</dbReference>
<keyword evidence="1" id="KW-0472">Membrane</keyword>
<dbReference type="AlphaFoldDB" id="A0A935C483"/>
<sequence>MTKTKKNAAPKFFKPVFTALLAALIVLLTFTVGSLRIGPITITFNCLPLAVGTVFLGPVYGAILGLVFGLSSFFASFTSASLTTILLSVNPFFTFLMCVVPRVICGWLPGLLFQRLPKNSEPKRLGSSALSCALVTILNTIGFLGLMWVFFADAFLNNGDVIGKVGNKPAGNVFLFIFALAGINAVIEIILNLVLGTAICRALFAVTKNKI</sequence>
<dbReference type="RefSeq" id="WP_201428827.1">
    <property type="nucleotide sequence ID" value="NZ_JAEQMG010000181.1"/>
</dbReference>
<feature type="transmembrane region" description="Helical" evidence="1">
    <location>
        <begin position="171"/>
        <end position="204"/>
    </location>
</feature>
<gene>
    <name evidence="2" type="ORF">JKK62_16115</name>
</gene>
<proteinExistence type="predicted"/>
<name>A0A935C483_9FIRM</name>
<dbReference type="InterPro" id="IPR024529">
    <property type="entry name" value="ECF_trnsprt_substrate-spec"/>
</dbReference>
<dbReference type="Proteomes" id="UP000633365">
    <property type="component" value="Unassembled WGS sequence"/>
</dbReference>
<evidence type="ECO:0000313" key="3">
    <source>
        <dbReference type="Proteomes" id="UP000633365"/>
    </source>
</evidence>
<keyword evidence="3" id="KW-1185">Reference proteome</keyword>
<comment type="caution">
    <text evidence="2">The sequence shown here is derived from an EMBL/GenBank/DDBJ whole genome shotgun (WGS) entry which is preliminary data.</text>
</comment>
<dbReference type="EMBL" id="JAEQMG010000181">
    <property type="protein sequence ID" value="MBK6090149.1"/>
    <property type="molecule type" value="Genomic_DNA"/>
</dbReference>
<protein>
    <submittedName>
        <fullName evidence="2">ECF transporter S component</fullName>
    </submittedName>
</protein>
<evidence type="ECO:0000256" key="1">
    <source>
        <dbReference type="SAM" id="Phobius"/>
    </source>
</evidence>
<keyword evidence="1" id="KW-1133">Transmembrane helix</keyword>
<dbReference type="Gene3D" id="1.10.1760.20">
    <property type="match status" value="1"/>
</dbReference>
<reference evidence="2" key="1">
    <citation type="submission" date="2021-01" db="EMBL/GenBank/DDBJ databases">
        <title>Genome public.</title>
        <authorList>
            <person name="Liu C."/>
            <person name="Sun Q."/>
        </authorList>
    </citation>
    <scope>NUCLEOTIDE SEQUENCE</scope>
    <source>
        <strain evidence="2">M6</strain>
    </source>
</reference>
<organism evidence="2 3">
    <name type="scientific">Ruminococcus difficilis</name>
    <dbReference type="NCBI Taxonomy" id="2763069"/>
    <lineage>
        <taxon>Bacteria</taxon>
        <taxon>Bacillati</taxon>
        <taxon>Bacillota</taxon>
        <taxon>Clostridia</taxon>
        <taxon>Eubacteriales</taxon>
        <taxon>Oscillospiraceae</taxon>
        <taxon>Ruminococcus</taxon>
    </lineage>
</organism>
<keyword evidence="1" id="KW-0812">Transmembrane</keyword>